<reference evidence="2" key="2">
    <citation type="submission" date="2015-01" db="EMBL/GenBank/DDBJ databases">
        <title>Evolutionary Origins and Diversification of the Mycorrhizal Mutualists.</title>
        <authorList>
            <consortium name="DOE Joint Genome Institute"/>
            <consortium name="Mycorrhizal Genomics Consortium"/>
            <person name="Kohler A."/>
            <person name="Kuo A."/>
            <person name="Nagy L.G."/>
            <person name="Floudas D."/>
            <person name="Copeland A."/>
            <person name="Barry K.W."/>
            <person name="Cichocki N."/>
            <person name="Veneault-Fourrey C."/>
            <person name="LaButti K."/>
            <person name="Lindquist E.A."/>
            <person name="Lipzen A."/>
            <person name="Lundell T."/>
            <person name="Morin E."/>
            <person name="Murat C."/>
            <person name="Riley R."/>
            <person name="Ohm R."/>
            <person name="Sun H."/>
            <person name="Tunlid A."/>
            <person name="Henrissat B."/>
            <person name="Grigoriev I.V."/>
            <person name="Hibbett D.S."/>
            <person name="Martin F."/>
        </authorList>
    </citation>
    <scope>NUCLEOTIDE SEQUENCE [LARGE SCALE GENOMIC DNA]</scope>
    <source>
        <strain evidence="2">441</strain>
    </source>
</reference>
<name>A0A0C9YSQ9_9AGAM</name>
<proteinExistence type="predicted"/>
<dbReference type="EMBL" id="KN834001">
    <property type="protein sequence ID" value="KIK13362.1"/>
    <property type="molecule type" value="Genomic_DNA"/>
</dbReference>
<accession>A0A0C9YSQ9</accession>
<feature type="non-terminal residue" evidence="1">
    <location>
        <position position="1"/>
    </location>
</feature>
<evidence type="ECO:0000313" key="2">
    <source>
        <dbReference type="Proteomes" id="UP000054018"/>
    </source>
</evidence>
<reference evidence="1 2" key="1">
    <citation type="submission" date="2014-04" db="EMBL/GenBank/DDBJ databases">
        <authorList>
            <consortium name="DOE Joint Genome Institute"/>
            <person name="Kuo A."/>
            <person name="Kohler A."/>
            <person name="Costa M.D."/>
            <person name="Nagy L.G."/>
            <person name="Floudas D."/>
            <person name="Copeland A."/>
            <person name="Barry K.W."/>
            <person name="Cichocki N."/>
            <person name="Veneault-Fourrey C."/>
            <person name="LaButti K."/>
            <person name="Lindquist E.A."/>
            <person name="Lipzen A."/>
            <person name="Lundell T."/>
            <person name="Morin E."/>
            <person name="Murat C."/>
            <person name="Sun H."/>
            <person name="Tunlid A."/>
            <person name="Henrissat B."/>
            <person name="Grigoriev I.V."/>
            <person name="Hibbett D.S."/>
            <person name="Martin F."/>
            <person name="Nordberg H.P."/>
            <person name="Cantor M.N."/>
            <person name="Hua S.X."/>
        </authorList>
    </citation>
    <scope>NUCLEOTIDE SEQUENCE [LARGE SCALE GENOMIC DNA]</scope>
    <source>
        <strain evidence="1 2">441</strain>
    </source>
</reference>
<sequence>TPTTRPFDMMRLPPWIPLHFEVLVRGVVIYPDRVGVEEVITLDRHDDCDRAAHLP</sequence>
<dbReference type="HOGENOM" id="CLU_3038055_0_0_1"/>
<organism evidence="1 2">
    <name type="scientific">Pisolithus microcarpus 441</name>
    <dbReference type="NCBI Taxonomy" id="765257"/>
    <lineage>
        <taxon>Eukaryota</taxon>
        <taxon>Fungi</taxon>
        <taxon>Dikarya</taxon>
        <taxon>Basidiomycota</taxon>
        <taxon>Agaricomycotina</taxon>
        <taxon>Agaricomycetes</taxon>
        <taxon>Agaricomycetidae</taxon>
        <taxon>Boletales</taxon>
        <taxon>Sclerodermatineae</taxon>
        <taxon>Pisolithaceae</taxon>
        <taxon>Pisolithus</taxon>
    </lineage>
</organism>
<dbReference type="Proteomes" id="UP000054018">
    <property type="component" value="Unassembled WGS sequence"/>
</dbReference>
<dbReference type="AlphaFoldDB" id="A0A0C9YSQ9"/>
<keyword evidence="2" id="KW-1185">Reference proteome</keyword>
<protein>
    <submittedName>
        <fullName evidence="1">Uncharacterized protein</fullName>
    </submittedName>
</protein>
<gene>
    <name evidence="1" type="ORF">PISMIDRAFT_688703</name>
</gene>
<evidence type="ECO:0000313" key="1">
    <source>
        <dbReference type="EMBL" id="KIK13362.1"/>
    </source>
</evidence>